<keyword evidence="2" id="KW-1185">Reference proteome</keyword>
<sequence length="72" mass="7997">NNLEELSEVTSSSFSPISSFKDNSEDSDTQIETSKTNSDSGSHHPSEIYNYINKSEQKSKGHYAAKCKCGKY</sequence>
<protein>
    <submittedName>
        <fullName evidence="1">7345_t:CDS:1</fullName>
    </submittedName>
</protein>
<evidence type="ECO:0000313" key="2">
    <source>
        <dbReference type="Proteomes" id="UP000789366"/>
    </source>
</evidence>
<proteinExistence type="predicted"/>
<organism evidence="1 2">
    <name type="scientific">Cetraspora pellucida</name>
    <dbReference type="NCBI Taxonomy" id="1433469"/>
    <lineage>
        <taxon>Eukaryota</taxon>
        <taxon>Fungi</taxon>
        <taxon>Fungi incertae sedis</taxon>
        <taxon>Mucoromycota</taxon>
        <taxon>Glomeromycotina</taxon>
        <taxon>Glomeromycetes</taxon>
        <taxon>Diversisporales</taxon>
        <taxon>Gigasporaceae</taxon>
        <taxon>Cetraspora</taxon>
    </lineage>
</organism>
<reference evidence="1" key="1">
    <citation type="submission" date="2021-06" db="EMBL/GenBank/DDBJ databases">
        <authorList>
            <person name="Kallberg Y."/>
            <person name="Tangrot J."/>
            <person name="Rosling A."/>
        </authorList>
    </citation>
    <scope>NUCLEOTIDE SEQUENCE</scope>
    <source>
        <strain evidence="1">28 12/20/2015</strain>
    </source>
</reference>
<comment type="caution">
    <text evidence="1">The sequence shown here is derived from an EMBL/GenBank/DDBJ whole genome shotgun (WGS) entry which is preliminary data.</text>
</comment>
<evidence type="ECO:0000313" key="1">
    <source>
        <dbReference type="EMBL" id="CAG8735739.1"/>
    </source>
</evidence>
<name>A0ACA9Q3B4_9GLOM</name>
<accession>A0ACA9Q3B4</accession>
<dbReference type="Proteomes" id="UP000789366">
    <property type="component" value="Unassembled WGS sequence"/>
</dbReference>
<gene>
    <name evidence="1" type="ORF">SPELUC_LOCUS13436</name>
</gene>
<feature type="non-terminal residue" evidence="1">
    <location>
        <position position="1"/>
    </location>
</feature>
<dbReference type="EMBL" id="CAJVPW010035457">
    <property type="protein sequence ID" value="CAG8735739.1"/>
    <property type="molecule type" value="Genomic_DNA"/>
</dbReference>